<organism evidence="9 10">
    <name type="scientific">Seinonella peptonophila</name>
    <dbReference type="NCBI Taxonomy" id="112248"/>
    <lineage>
        <taxon>Bacteria</taxon>
        <taxon>Bacillati</taxon>
        <taxon>Bacillota</taxon>
        <taxon>Bacilli</taxon>
        <taxon>Bacillales</taxon>
        <taxon>Thermoactinomycetaceae</taxon>
        <taxon>Seinonella</taxon>
    </lineage>
</organism>
<dbReference type="Pfam" id="PF17676">
    <property type="entry name" value="Peptidase_S66C"/>
    <property type="match status" value="1"/>
</dbReference>
<feature type="active site" description="Charge relay system" evidence="6">
    <location>
        <position position="275"/>
    </location>
</feature>
<dbReference type="InterPro" id="IPR027461">
    <property type="entry name" value="Carboxypeptidase_A_C_sf"/>
</dbReference>
<dbReference type="Gene3D" id="3.50.30.60">
    <property type="entry name" value="LD-carboxypeptidase A C-terminal domain-like"/>
    <property type="match status" value="1"/>
</dbReference>
<dbReference type="Gene3D" id="3.40.50.10740">
    <property type="entry name" value="Class I glutamine amidotransferase-like"/>
    <property type="match status" value="1"/>
</dbReference>
<dbReference type="InterPro" id="IPR040449">
    <property type="entry name" value="Peptidase_S66_N"/>
</dbReference>
<dbReference type="GO" id="GO:0006508">
    <property type="term" value="P:proteolysis"/>
    <property type="evidence" value="ECO:0007669"/>
    <property type="project" value="UniProtKB-KW"/>
</dbReference>
<gene>
    <name evidence="9" type="ORF">SAMN05444392_10522</name>
</gene>
<dbReference type="CDD" id="cd07025">
    <property type="entry name" value="Peptidase_S66"/>
    <property type="match status" value="1"/>
</dbReference>
<feature type="domain" description="LD-carboxypeptidase C-terminal" evidence="8">
    <location>
        <begin position="174"/>
        <end position="288"/>
    </location>
</feature>
<keyword evidence="5" id="KW-0720">Serine protease</keyword>
<feature type="active site" description="Charge relay system" evidence="6">
    <location>
        <position position="205"/>
    </location>
</feature>
<evidence type="ECO:0000313" key="10">
    <source>
        <dbReference type="Proteomes" id="UP000184476"/>
    </source>
</evidence>
<dbReference type="STRING" id="112248.SAMN05444392_10522"/>
<dbReference type="InterPro" id="IPR027478">
    <property type="entry name" value="LdcA_N"/>
</dbReference>
<dbReference type="Pfam" id="PF02016">
    <property type="entry name" value="Peptidase_S66"/>
    <property type="match status" value="1"/>
</dbReference>
<keyword evidence="10" id="KW-1185">Reference proteome</keyword>
<dbReference type="GO" id="GO:0004180">
    <property type="term" value="F:carboxypeptidase activity"/>
    <property type="evidence" value="ECO:0007669"/>
    <property type="project" value="UniProtKB-KW"/>
</dbReference>
<dbReference type="PANTHER" id="PTHR30237:SF2">
    <property type="entry name" value="MUREIN TETRAPEPTIDE CARBOXYPEPTIDASE"/>
    <property type="match status" value="1"/>
</dbReference>
<evidence type="ECO:0000256" key="4">
    <source>
        <dbReference type="ARBA" id="ARBA00022801"/>
    </source>
</evidence>
<proteinExistence type="inferred from homology"/>
<dbReference type="SUPFAM" id="SSF141986">
    <property type="entry name" value="LD-carboxypeptidase A C-terminal domain-like"/>
    <property type="match status" value="1"/>
</dbReference>
<evidence type="ECO:0000256" key="6">
    <source>
        <dbReference type="PIRSR" id="PIRSR028757-1"/>
    </source>
</evidence>
<dbReference type="InterPro" id="IPR003507">
    <property type="entry name" value="S66_fam"/>
</dbReference>
<reference evidence="9 10" key="1">
    <citation type="submission" date="2016-11" db="EMBL/GenBank/DDBJ databases">
        <authorList>
            <person name="Jaros S."/>
            <person name="Januszkiewicz K."/>
            <person name="Wedrychowicz H."/>
        </authorList>
    </citation>
    <scope>NUCLEOTIDE SEQUENCE [LARGE SCALE GENOMIC DNA]</scope>
    <source>
        <strain evidence="9 10">DSM 44666</strain>
    </source>
</reference>
<evidence type="ECO:0000256" key="2">
    <source>
        <dbReference type="ARBA" id="ARBA00022645"/>
    </source>
</evidence>
<protein>
    <submittedName>
        <fullName evidence="9">Muramoyltetrapeptide carboxypeptidase</fullName>
    </submittedName>
</protein>
<sequence>MMVPTLPSDAVLGIIAPASPVSPIKRDIALERFLQYGFSIQLGKSVSAQYGYLSGDDELRASDLEEMFLRDDIDAIFCLRGGYGTMRLLEHINYQIIAQHPKPFVGYSDITALHIAIHQRTGMVTFHGPMVSETRKKESESSFLELFRILQGHNPLPCYQSIDHFLCLTPGCAEGKLIGGNLSLICSTLGTPFEIETTGSILLLEDVDEAPYCIDRMLTQLLLANKLQQAAGIIFTSCHKCNPPINHPSFSLEQVLLDRLSSISVPAFYGLPIGHRLPNLPIPLGCRAIIDASNGSVQMIEPSVYPH</sequence>
<evidence type="ECO:0000259" key="8">
    <source>
        <dbReference type="Pfam" id="PF17676"/>
    </source>
</evidence>
<keyword evidence="3" id="KW-0645">Protease</keyword>
<dbReference type="OrthoDB" id="9807329at2"/>
<evidence type="ECO:0000259" key="7">
    <source>
        <dbReference type="Pfam" id="PF02016"/>
    </source>
</evidence>
<dbReference type="RefSeq" id="WP_073154650.1">
    <property type="nucleotide sequence ID" value="NZ_FQVL01000005.1"/>
</dbReference>
<evidence type="ECO:0000313" key="9">
    <source>
        <dbReference type="EMBL" id="SHE93315.1"/>
    </source>
</evidence>
<feature type="active site" description="Nucleophile" evidence="6">
    <location>
        <position position="108"/>
    </location>
</feature>
<accession>A0A1M4XII5</accession>
<evidence type="ECO:0000256" key="5">
    <source>
        <dbReference type="ARBA" id="ARBA00022825"/>
    </source>
</evidence>
<dbReference type="SUPFAM" id="SSF52317">
    <property type="entry name" value="Class I glutamine amidotransferase-like"/>
    <property type="match status" value="1"/>
</dbReference>
<dbReference type="Proteomes" id="UP000184476">
    <property type="component" value="Unassembled WGS sequence"/>
</dbReference>
<keyword evidence="4" id="KW-0378">Hydrolase</keyword>
<dbReference type="PIRSF" id="PIRSF028757">
    <property type="entry name" value="LD-carboxypeptidase"/>
    <property type="match status" value="1"/>
</dbReference>
<evidence type="ECO:0000256" key="1">
    <source>
        <dbReference type="ARBA" id="ARBA00010233"/>
    </source>
</evidence>
<dbReference type="AlphaFoldDB" id="A0A1M4XII5"/>
<dbReference type="InterPro" id="IPR029062">
    <property type="entry name" value="Class_I_gatase-like"/>
</dbReference>
<comment type="similarity">
    <text evidence="1">Belongs to the peptidase S66 family.</text>
</comment>
<keyword evidence="2 9" id="KW-0121">Carboxypeptidase</keyword>
<name>A0A1M4XII5_9BACL</name>
<dbReference type="EMBL" id="FQVL01000005">
    <property type="protein sequence ID" value="SHE93315.1"/>
    <property type="molecule type" value="Genomic_DNA"/>
</dbReference>
<dbReference type="PANTHER" id="PTHR30237">
    <property type="entry name" value="MURAMOYLTETRAPEPTIDE CARBOXYPEPTIDASE"/>
    <property type="match status" value="1"/>
</dbReference>
<feature type="domain" description="LD-carboxypeptidase N-terminal" evidence="7">
    <location>
        <begin position="13"/>
        <end position="128"/>
    </location>
</feature>
<dbReference type="GO" id="GO:0008236">
    <property type="term" value="F:serine-type peptidase activity"/>
    <property type="evidence" value="ECO:0007669"/>
    <property type="project" value="UniProtKB-KW"/>
</dbReference>
<evidence type="ECO:0000256" key="3">
    <source>
        <dbReference type="ARBA" id="ARBA00022670"/>
    </source>
</evidence>
<dbReference type="InterPro" id="IPR040921">
    <property type="entry name" value="Peptidase_S66C"/>
</dbReference>